<accession>A0ABS5KQL5</accession>
<feature type="domain" description="Leucine-binding protein" evidence="3">
    <location>
        <begin position="2"/>
        <end position="268"/>
    </location>
</feature>
<evidence type="ECO:0000313" key="5">
    <source>
        <dbReference type="Proteomes" id="UP000730482"/>
    </source>
</evidence>
<comment type="similarity">
    <text evidence="1">Belongs to the leucine-binding protein family.</text>
</comment>
<dbReference type="EMBL" id="JAAFYZ010000047">
    <property type="protein sequence ID" value="MBS2548341.1"/>
    <property type="molecule type" value="Genomic_DNA"/>
</dbReference>
<name>A0ABS5KQL5_9ACTN</name>
<dbReference type="PANTHER" id="PTHR30483">
    <property type="entry name" value="LEUCINE-SPECIFIC-BINDING PROTEIN"/>
    <property type="match status" value="1"/>
</dbReference>
<dbReference type="RefSeq" id="WP_212009928.1">
    <property type="nucleotide sequence ID" value="NZ_JAAFYZ010000047.1"/>
</dbReference>
<evidence type="ECO:0000256" key="1">
    <source>
        <dbReference type="ARBA" id="ARBA00010062"/>
    </source>
</evidence>
<keyword evidence="5" id="KW-1185">Reference proteome</keyword>
<dbReference type="SUPFAM" id="SSF53822">
    <property type="entry name" value="Periplasmic binding protein-like I"/>
    <property type="match status" value="1"/>
</dbReference>
<dbReference type="InterPro" id="IPR051010">
    <property type="entry name" value="BCAA_transport"/>
</dbReference>
<comment type="caution">
    <text evidence="4">The sequence shown here is derived from an EMBL/GenBank/DDBJ whole genome shotgun (WGS) entry which is preliminary data.</text>
</comment>
<protein>
    <submittedName>
        <fullName evidence="4">ABC transporter substrate-binding protein</fullName>
    </submittedName>
</protein>
<evidence type="ECO:0000313" key="4">
    <source>
        <dbReference type="EMBL" id="MBS2548341.1"/>
    </source>
</evidence>
<dbReference type="InterPro" id="IPR028082">
    <property type="entry name" value="Peripla_BP_I"/>
</dbReference>
<dbReference type="Gene3D" id="3.40.50.2300">
    <property type="match status" value="2"/>
</dbReference>
<evidence type="ECO:0000259" key="3">
    <source>
        <dbReference type="Pfam" id="PF13458"/>
    </source>
</evidence>
<dbReference type="Pfam" id="PF13458">
    <property type="entry name" value="Peripla_BP_6"/>
    <property type="match status" value="1"/>
</dbReference>
<evidence type="ECO:0000256" key="2">
    <source>
        <dbReference type="ARBA" id="ARBA00022729"/>
    </source>
</evidence>
<dbReference type="Proteomes" id="UP000730482">
    <property type="component" value="Unassembled WGS sequence"/>
</dbReference>
<keyword evidence="2" id="KW-0732">Signal</keyword>
<sequence length="317" mass="33131">MIRAGACLSLTGRFAPFGTQAANGLRLWAAEADAELVVVDDESKPAVLEARMPELAANVDLLFGPYSTILARAAAAFAQRRGLLLFNHGGSGGQLNIPGCVVNILTPADRYASPFVAHLAKSGSGRLFTYCEIGQFGRQVTAGAGRDARAIGIAIDQLDFDAPPDGEWDLLSAGVYEDDVAAVNRARTLPNPPRLVCSVAAGVASFADDVDDAEGVFGVGQWAPGAVGAVEAGINEREFLRAWEERFGGVPDYPGVQAYAAGVIAAAAGPGPHWDTVAALDLTTVFGRFRVDAAIGEQTGHTAVLTRWRGGRSLIAR</sequence>
<proteinExistence type="inferred from homology"/>
<dbReference type="InterPro" id="IPR028081">
    <property type="entry name" value="Leu-bd"/>
</dbReference>
<reference evidence="4 5" key="1">
    <citation type="submission" date="2020-02" db="EMBL/GenBank/DDBJ databases">
        <title>Acidophilic actinobacteria isolated from forest soil.</title>
        <authorList>
            <person name="Golinska P."/>
        </authorList>
    </citation>
    <scope>NUCLEOTIDE SEQUENCE [LARGE SCALE GENOMIC DNA]</scope>
    <source>
        <strain evidence="4 5">NL8</strain>
    </source>
</reference>
<organism evidence="4 5">
    <name type="scientific">Catenulispora pinistramenti</name>
    <dbReference type="NCBI Taxonomy" id="2705254"/>
    <lineage>
        <taxon>Bacteria</taxon>
        <taxon>Bacillati</taxon>
        <taxon>Actinomycetota</taxon>
        <taxon>Actinomycetes</taxon>
        <taxon>Catenulisporales</taxon>
        <taxon>Catenulisporaceae</taxon>
        <taxon>Catenulispora</taxon>
    </lineage>
</organism>
<gene>
    <name evidence="4" type="ORF">KGQ19_15860</name>
</gene>